<evidence type="ECO:0000313" key="4">
    <source>
        <dbReference type="EMBL" id="KHJ77357.1"/>
    </source>
</evidence>
<keyword evidence="1" id="KW-0245">EGF-like domain</keyword>
<keyword evidence="1" id="KW-1015">Disulfide bond</keyword>
<dbReference type="InterPro" id="IPR002049">
    <property type="entry name" value="LE_dom"/>
</dbReference>
<feature type="disulfide bond" evidence="1">
    <location>
        <begin position="35"/>
        <end position="44"/>
    </location>
</feature>
<keyword evidence="2" id="KW-0812">Transmembrane</keyword>
<feature type="non-terminal residue" evidence="4">
    <location>
        <position position="1"/>
    </location>
</feature>
<keyword evidence="5" id="KW-1185">Reference proteome</keyword>
<evidence type="ECO:0000259" key="3">
    <source>
        <dbReference type="PROSITE" id="PS50026"/>
    </source>
</evidence>
<evidence type="ECO:0000313" key="5">
    <source>
        <dbReference type="Proteomes" id="UP000053660"/>
    </source>
</evidence>
<dbReference type="InterPro" id="IPR000742">
    <property type="entry name" value="EGF"/>
</dbReference>
<organism evidence="4 5">
    <name type="scientific">Oesophagostomum dentatum</name>
    <name type="common">Nodular worm</name>
    <dbReference type="NCBI Taxonomy" id="61180"/>
    <lineage>
        <taxon>Eukaryota</taxon>
        <taxon>Metazoa</taxon>
        <taxon>Ecdysozoa</taxon>
        <taxon>Nematoda</taxon>
        <taxon>Chromadorea</taxon>
        <taxon>Rhabditida</taxon>
        <taxon>Rhabditina</taxon>
        <taxon>Rhabditomorpha</taxon>
        <taxon>Strongyloidea</taxon>
        <taxon>Strongylidae</taxon>
        <taxon>Oesophagostomum</taxon>
    </lineage>
</organism>
<gene>
    <name evidence="4" type="ORF">OESDEN_23023</name>
</gene>
<protein>
    <recommendedName>
        <fullName evidence="3">EGF-like domain-containing protein</fullName>
    </recommendedName>
</protein>
<dbReference type="Gene3D" id="2.10.25.10">
    <property type="entry name" value="Laminin"/>
    <property type="match status" value="1"/>
</dbReference>
<comment type="caution">
    <text evidence="1">Lacks conserved residue(s) required for the propagation of feature annotation.</text>
</comment>
<keyword evidence="2" id="KW-1133">Transmembrane helix</keyword>
<sequence length="126" mass="13431">EGFCLCDVGFTGPFCDVPLICENGGKVTQDNECSCQPEYTGERCELCAMGHIQEGDRCIPEVLESSVAQAGSLSSRPFAWPIVLIGCAAAMAAILLITVITLAVRRWSAKPSRENSVHGQPDATDV</sequence>
<accession>A0A0B1S1H9</accession>
<dbReference type="OrthoDB" id="10045365at2759"/>
<dbReference type="Proteomes" id="UP000053660">
    <property type="component" value="Unassembled WGS sequence"/>
</dbReference>
<dbReference type="PROSITE" id="PS50026">
    <property type="entry name" value="EGF_3"/>
    <property type="match status" value="1"/>
</dbReference>
<proteinExistence type="predicted"/>
<evidence type="ECO:0000256" key="1">
    <source>
        <dbReference type="PROSITE-ProRule" id="PRU00076"/>
    </source>
</evidence>
<dbReference type="PROSITE" id="PS00022">
    <property type="entry name" value="EGF_1"/>
    <property type="match status" value="1"/>
</dbReference>
<evidence type="ECO:0000256" key="2">
    <source>
        <dbReference type="SAM" id="Phobius"/>
    </source>
</evidence>
<keyword evidence="2" id="KW-0472">Membrane</keyword>
<name>A0A0B1S1H9_OESDE</name>
<dbReference type="AlphaFoldDB" id="A0A0B1S1H9"/>
<feature type="transmembrane region" description="Helical" evidence="2">
    <location>
        <begin position="78"/>
        <end position="104"/>
    </location>
</feature>
<reference evidence="4 5" key="1">
    <citation type="submission" date="2014-03" db="EMBL/GenBank/DDBJ databases">
        <title>Draft genome of the hookworm Oesophagostomum dentatum.</title>
        <authorList>
            <person name="Mitreva M."/>
        </authorList>
    </citation>
    <scope>NUCLEOTIDE SEQUENCE [LARGE SCALE GENOMIC DNA]</scope>
    <source>
        <strain evidence="4 5">OD-Hann</strain>
    </source>
</reference>
<feature type="domain" description="EGF-like" evidence="3">
    <location>
        <begin position="11"/>
        <end position="45"/>
    </location>
</feature>
<dbReference type="EMBL" id="KN610843">
    <property type="protein sequence ID" value="KHJ77357.1"/>
    <property type="molecule type" value="Genomic_DNA"/>
</dbReference>
<dbReference type="Pfam" id="PF00053">
    <property type="entry name" value="EGF_laminin"/>
    <property type="match status" value="1"/>
</dbReference>